<protein>
    <submittedName>
        <fullName evidence="1">Uncharacterized protein</fullName>
    </submittedName>
</protein>
<dbReference type="AlphaFoldDB" id="A0AAV4RW80"/>
<reference evidence="1 2" key="1">
    <citation type="submission" date="2021-06" db="EMBL/GenBank/DDBJ databases">
        <title>Caerostris darwini draft genome.</title>
        <authorList>
            <person name="Kono N."/>
            <person name="Arakawa K."/>
        </authorList>
    </citation>
    <scope>NUCLEOTIDE SEQUENCE [LARGE SCALE GENOMIC DNA]</scope>
</reference>
<name>A0AAV4RW80_9ARAC</name>
<organism evidence="1 2">
    <name type="scientific">Caerostris darwini</name>
    <dbReference type="NCBI Taxonomy" id="1538125"/>
    <lineage>
        <taxon>Eukaryota</taxon>
        <taxon>Metazoa</taxon>
        <taxon>Ecdysozoa</taxon>
        <taxon>Arthropoda</taxon>
        <taxon>Chelicerata</taxon>
        <taxon>Arachnida</taxon>
        <taxon>Araneae</taxon>
        <taxon>Araneomorphae</taxon>
        <taxon>Entelegynae</taxon>
        <taxon>Araneoidea</taxon>
        <taxon>Araneidae</taxon>
        <taxon>Caerostris</taxon>
    </lineage>
</organism>
<dbReference type="Proteomes" id="UP001054837">
    <property type="component" value="Unassembled WGS sequence"/>
</dbReference>
<keyword evidence="2" id="KW-1185">Reference proteome</keyword>
<sequence>MILHDSGGMIQGSAKPEDNSPLIFKIQQQANAYPIRPVRRSFSRRPIFGARVPWQAAPCALRPFPRSSPWTTMGGSACDFLFQG</sequence>
<dbReference type="EMBL" id="BPLQ01006870">
    <property type="protein sequence ID" value="GIY25909.1"/>
    <property type="molecule type" value="Genomic_DNA"/>
</dbReference>
<accession>A0AAV4RW80</accession>
<evidence type="ECO:0000313" key="1">
    <source>
        <dbReference type="EMBL" id="GIY25909.1"/>
    </source>
</evidence>
<evidence type="ECO:0000313" key="2">
    <source>
        <dbReference type="Proteomes" id="UP001054837"/>
    </source>
</evidence>
<proteinExistence type="predicted"/>
<gene>
    <name evidence="1" type="ORF">CDAR_51841</name>
</gene>
<comment type="caution">
    <text evidence="1">The sequence shown here is derived from an EMBL/GenBank/DDBJ whole genome shotgun (WGS) entry which is preliminary data.</text>
</comment>